<dbReference type="EMBL" id="JBHLZP010000029">
    <property type="protein sequence ID" value="MFB9831804.1"/>
    <property type="molecule type" value="Genomic_DNA"/>
</dbReference>
<gene>
    <name evidence="1" type="ORF">ACFFNX_06340</name>
</gene>
<comment type="caution">
    <text evidence="1">The sequence shown here is derived from an EMBL/GenBank/DDBJ whole genome shotgun (WGS) entry which is preliminary data.</text>
</comment>
<sequence length="49" mass="5563">MVGETCEGGWFEGALYWWQAIARYMRPFTINLRHGEAGGLISLFGRRGT</sequence>
<proteinExistence type="predicted"/>
<accession>A0ABV5Y9V4</accession>
<name>A0ABV5Y9V4_9ACTN</name>
<organism evidence="1 2">
    <name type="scientific">Actinoallomurus acaciae</name>
    <dbReference type="NCBI Taxonomy" id="502577"/>
    <lineage>
        <taxon>Bacteria</taxon>
        <taxon>Bacillati</taxon>
        <taxon>Actinomycetota</taxon>
        <taxon>Actinomycetes</taxon>
        <taxon>Streptosporangiales</taxon>
        <taxon>Thermomonosporaceae</taxon>
        <taxon>Actinoallomurus</taxon>
    </lineage>
</organism>
<reference evidence="1 2" key="1">
    <citation type="submission" date="2024-09" db="EMBL/GenBank/DDBJ databases">
        <authorList>
            <person name="Sun Q."/>
            <person name="Mori K."/>
        </authorList>
    </citation>
    <scope>NUCLEOTIDE SEQUENCE [LARGE SCALE GENOMIC DNA]</scope>
    <source>
        <strain evidence="1 2">TBRC 0563</strain>
    </source>
</reference>
<evidence type="ECO:0000313" key="2">
    <source>
        <dbReference type="Proteomes" id="UP001589627"/>
    </source>
</evidence>
<keyword evidence="2" id="KW-1185">Reference proteome</keyword>
<dbReference type="RefSeq" id="WP_378196630.1">
    <property type="nucleotide sequence ID" value="NZ_JBHLZP010000029.1"/>
</dbReference>
<evidence type="ECO:0000313" key="1">
    <source>
        <dbReference type="EMBL" id="MFB9831804.1"/>
    </source>
</evidence>
<protein>
    <submittedName>
        <fullName evidence="1">Uncharacterized protein</fullName>
    </submittedName>
</protein>
<dbReference type="Proteomes" id="UP001589627">
    <property type="component" value="Unassembled WGS sequence"/>
</dbReference>